<organism evidence="6 7">
    <name type="scientific">Candidatus Dojkabacteria bacterium</name>
    <dbReference type="NCBI Taxonomy" id="2099670"/>
    <lineage>
        <taxon>Bacteria</taxon>
        <taxon>Candidatus Dojkabacteria</taxon>
    </lineage>
</organism>
<evidence type="ECO:0000313" key="7">
    <source>
        <dbReference type="Proteomes" id="UP000754563"/>
    </source>
</evidence>
<feature type="domain" description="ParB-like N-terminal" evidence="5">
    <location>
        <begin position="32"/>
        <end position="123"/>
    </location>
</feature>
<dbReference type="InterPro" id="IPR002941">
    <property type="entry name" value="DNA_methylase_N4/N6"/>
</dbReference>
<dbReference type="CDD" id="cd16387">
    <property type="entry name" value="ParB_N_Srx"/>
    <property type="match status" value="1"/>
</dbReference>
<dbReference type="InterPro" id="IPR029063">
    <property type="entry name" value="SAM-dependent_MTases_sf"/>
</dbReference>
<dbReference type="GO" id="GO:0032259">
    <property type="term" value="P:methylation"/>
    <property type="evidence" value="ECO:0007669"/>
    <property type="project" value="UniProtKB-KW"/>
</dbReference>
<comment type="caution">
    <text evidence="6">The sequence shown here is derived from an EMBL/GenBank/DDBJ whole genome shotgun (WGS) entry which is preliminary data.</text>
</comment>
<dbReference type="PRINTS" id="PR00506">
    <property type="entry name" value="D21N6MTFRASE"/>
</dbReference>
<dbReference type="GO" id="GO:0008170">
    <property type="term" value="F:N-methyltransferase activity"/>
    <property type="evidence" value="ECO:0007669"/>
    <property type="project" value="InterPro"/>
</dbReference>
<evidence type="ECO:0000256" key="3">
    <source>
        <dbReference type="ARBA" id="ARBA00022679"/>
    </source>
</evidence>
<dbReference type="Gene3D" id="3.40.50.150">
    <property type="entry name" value="Vaccinia Virus protein VP39"/>
    <property type="match status" value="1"/>
</dbReference>
<dbReference type="Gene3D" id="3.90.1530.10">
    <property type="entry name" value="Conserved hypothetical protein from pyrococcus furiosus pfu- 392566-001, ParB domain"/>
    <property type="match status" value="1"/>
</dbReference>
<dbReference type="PROSITE" id="PS00092">
    <property type="entry name" value="N6_MTASE"/>
    <property type="match status" value="1"/>
</dbReference>
<sequence length="472" mass="54985">MSLDQLTSEIREVPADYLANLPDTEQRIFKNYKIFPIQILVKAEWNYKTENPERSNKLQESLKRHGQIETMHVRKLETGYYEVVNGNHRLDDLIIIGTTHVIAYDHGEISLAEAQRIAIQTNELRFDADPYKLGEILSNLSDIFGDEDLFKTIDIDQRLLDRAELEYGRNAPIGDMIEDELEESNSTIVYSERGDLYELNNHRLLVGDSTNDDDVEKLMNGKLAHLVYTDPPYNINYAEFNESRPENRGRNWADEYCSEWADSMSDEDYSQFLFKFISLAKRHSIEYAHYYVWFASKYFHELTTAFKLNDLSFDGVPIVWVKQVAPMTYAHYRKKYEPCLFGGKDSVTGNSHDGKRRWSAEVMDDNVWEVDRDHNVNYVHPTQKPVKLAARALRNSSKEGELILDLFLGSGTTMICAEQMNRICNGMEYEPRFADEIVKRYLRYCRDNNVECEVKRNGEVITLEFFEGELTI</sequence>
<dbReference type="InterPro" id="IPR002052">
    <property type="entry name" value="DNA_methylase_N6_adenine_CS"/>
</dbReference>
<keyword evidence="2" id="KW-0489">Methyltransferase</keyword>
<dbReference type="Pfam" id="PF01555">
    <property type="entry name" value="N6_N4_Mtase"/>
    <property type="match status" value="1"/>
</dbReference>
<evidence type="ECO:0000256" key="1">
    <source>
        <dbReference type="ARBA" id="ARBA00006594"/>
    </source>
</evidence>
<dbReference type="InterPro" id="IPR003115">
    <property type="entry name" value="ParB_N"/>
</dbReference>
<dbReference type="SMART" id="SM00470">
    <property type="entry name" value="ParB"/>
    <property type="match status" value="1"/>
</dbReference>
<keyword evidence="4" id="KW-0949">S-adenosyl-L-methionine</keyword>
<dbReference type="InterPro" id="IPR036086">
    <property type="entry name" value="ParB/Sulfiredoxin_sf"/>
</dbReference>
<dbReference type="SUPFAM" id="SSF110849">
    <property type="entry name" value="ParB/Sulfiredoxin"/>
    <property type="match status" value="1"/>
</dbReference>
<dbReference type="PIRSF" id="PIRSF036758">
    <property type="entry name" value="Aden_M_ParB"/>
    <property type="match status" value="1"/>
</dbReference>
<dbReference type="Proteomes" id="UP000754563">
    <property type="component" value="Unassembled WGS sequence"/>
</dbReference>
<dbReference type="AlphaFoldDB" id="A0A955L8L0"/>
<dbReference type="InterPro" id="IPR002295">
    <property type="entry name" value="N4/N6-MTase_EcoPI_Mod-like"/>
</dbReference>
<protein>
    <submittedName>
        <fullName evidence="6">ParB N-terminal domain-containing protein</fullName>
    </submittedName>
</protein>
<comment type="similarity">
    <text evidence="1">Belongs to the N(4)/N(6)-methyltransferase family.</text>
</comment>
<evidence type="ECO:0000256" key="2">
    <source>
        <dbReference type="ARBA" id="ARBA00022603"/>
    </source>
</evidence>
<name>A0A955L8L0_9BACT</name>
<keyword evidence="3" id="KW-0808">Transferase</keyword>
<dbReference type="Pfam" id="PF02195">
    <property type="entry name" value="ParB_N"/>
    <property type="match status" value="1"/>
</dbReference>
<accession>A0A955L8L0</accession>
<evidence type="ECO:0000313" key="6">
    <source>
        <dbReference type="EMBL" id="MCA9386045.1"/>
    </source>
</evidence>
<evidence type="ECO:0000259" key="5">
    <source>
        <dbReference type="SMART" id="SM00470"/>
    </source>
</evidence>
<dbReference type="GO" id="GO:0003677">
    <property type="term" value="F:DNA binding"/>
    <property type="evidence" value="ECO:0007669"/>
    <property type="project" value="InterPro"/>
</dbReference>
<reference evidence="6" key="2">
    <citation type="journal article" date="2021" name="Microbiome">
        <title>Successional dynamics and alternative stable states in a saline activated sludge microbial community over 9 years.</title>
        <authorList>
            <person name="Wang Y."/>
            <person name="Ye J."/>
            <person name="Ju F."/>
            <person name="Liu L."/>
            <person name="Boyd J.A."/>
            <person name="Deng Y."/>
            <person name="Parks D.H."/>
            <person name="Jiang X."/>
            <person name="Yin X."/>
            <person name="Woodcroft B.J."/>
            <person name="Tyson G.W."/>
            <person name="Hugenholtz P."/>
            <person name="Polz M.F."/>
            <person name="Zhang T."/>
        </authorList>
    </citation>
    <scope>NUCLEOTIDE SEQUENCE</scope>
    <source>
        <strain evidence="6">HKST-UBA11</strain>
    </source>
</reference>
<dbReference type="EMBL" id="JAGQLH010000072">
    <property type="protein sequence ID" value="MCA9386045.1"/>
    <property type="molecule type" value="Genomic_DNA"/>
</dbReference>
<dbReference type="InterPro" id="IPR015840">
    <property type="entry name" value="DNA_MeTrfase_ParB"/>
</dbReference>
<gene>
    <name evidence="6" type="ORF">KC717_05345</name>
</gene>
<evidence type="ECO:0000256" key="4">
    <source>
        <dbReference type="ARBA" id="ARBA00022691"/>
    </source>
</evidence>
<dbReference type="SUPFAM" id="SSF53335">
    <property type="entry name" value="S-adenosyl-L-methionine-dependent methyltransferases"/>
    <property type="match status" value="1"/>
</dbReference>
<proteinExistence type="inferred from homology"/>
<reference evidence="6" key="1">
    <citation type="submission" date="2020-04" db="EMBL/GenBank/DDBJ databases">
        <authorList>
            <person name="Zhang T."/>
        </authorList>
    </citation>
    <scope>NUCLEOTIDE SEQUENCE</scope>
    <source>
        <strain evidence="6">HKST-UBA11</strain>
    </source>
</reference>